<evidence type="ECO:0000256" key="3">
    <source>
        <dbReference type="ARBA" id="ARBA00023052"/>
    </source>
</evidence>
<keyword evidence="3" id="KW-0786">Thiamine pyrophosphate</keyword>
<dbReference type="PANTHER" id="PTHR43825:SF1">
    <property type="entry name" value="TRANSKETOLASE-LIKE PYRIMIDINE-BINDING DOMAIN-CONTAINING PROTEIN"/>
    <property type="match status" value="1"/>
</dbReference>
<accession>A0A0G1YSW5</accession>
<comment type="cofactor">
    <cofactor evidence="1">
        <name>thiamine diphosphate</name>
        <dbReference type="ChEBI" id="CHEBI:58937"/>
    </cofactor>
</comment>
<dbReference type="SUPFAM" id="SSF52922">
    <property type="entry name" value="TK C-terminal domain-like"/>
    <property type="match status" value="1"/>
</dbReference>
<evidence type="ECO:0000256" key="1">
    <source>
        <dbReference type="ARBA" id="ARBA00001964"/>
    </source>
</evidence>
<gene>
    <name evidence="5" type="ORF">UY44_C0001G0039</name>
</gene>
<organism evidence="5 6">
    <name type="scientific">Candidatus Kaiserbacteria bacterium GW2011_GWA2_49_19</name>
    <dbReference type="NCBI Taxonomy" id="1618669"/>
    <lineage>
        <taxon>Bacteria</taxon>
        <taxon>Candidatus Kaiseribacteriota</taxon>
    </lineage>
</organism>
<comment type="similarity">
    <text evidence="2">Belongs to the transketolase family.</text>
</comment>
<dbReference type="EMBL" id="LCPZ01000001">
    <property type="protein sequence ID" value="KKW09474.1"/>
    <property type="molecule type" value="Genomic_DNA"/>
</dbReference>
<proteinExistence type="inferred from homology"/>
<evidence type="ECO:0000313" key="6">
    <source>
        <dbReference type="Proteomes" id="UP000033965"/>
    </source>
</evidence>
<evidence type="ECO:0000313" key="5">
    <source>
        <dbReference type="EMBL" id="KKW09474.1"/>
    </source>
</evidence>
<evidence type="ECO:0000256" key="2">
    <source>
        <dbReference type="ARBA" id="ARBA00007131"/>
    </source>
</evidence>
<dbReference type="PANTHER" id="PTHR43825">
    <property type="entry name" value="PYRUVATE DEHYDROGENASE E1 COMPONENT"/>
    <property type="match status" value="1"/>
</dbReference>
<sequence length="333" mass="35682">MLNHSVKLNPKLFDKDVEQIPIRKGFGEGLLAAGEADERVVGLCADLTDSTMMNLFAKKFPNRFIEIGVAEQNLATVASGMAASGKIPFCSSYAVFSPGRNWEQIRTTIAYNNRPVKIVGSHGGVSVGPDGGTHQATEDIALMRVLPRMVVLSPCDSIEARKATMAAAKTNTPVYLRLAREKTSVITTADTPFEVGKAQVFFAPEKGKADVGIIATGGLVYKALCAARWLSEEGVRVKVLNLATIKPLDEKAIVELARETGAIVTVEEHQVAGGMGSAVAEVLAKRLPIPMEFVGVADLFGQSGTPAELIEHYGMGEKHIKEAVRKVLKRKGV</sequence>
<dbReference type="SUPFAM" id="SSF52518">
    <property type="entry name" value="Thiamin diphosphate-binding fold (THDP-binding)"/>
    <property type="match status" value="1"/>
</dbReference>
<dbReference type="Pfam" id="PF02780">
    <property type="entry name" value="Transketolase_C"/>
    <property type="match status" value="1"/>
</dbReference>
<dbReference type="InterPro" id="IPR009014">
    <property type="entry name" value="Transketo_C/PFOR_II"/>
</dbReference>
<dbReference type="SMART" id="SM00861">
    <property type="entry name" value="Transket_pyr"/>
    <property type="match status" value="1"/>
</dbReference>
<dbReference type="Gene3D" id="3.40.50.970">
    <property type="match status" value="1"/>
</dbReference>
<feature type="domain" description="Transketolase-like pyrimidine-binding" evidence="4">
    <location>
        <begin position="20"/>
        <end position="185"/>
    </location>
</feature>
<dbReference type="Proteomes" id="UP000033965">
    <property type="component" value="Unassembled WGS sequence"/>
</dbReference>
<name>A0A0G1YSW5_9BACT</name>
<dbReference type="FunFam" id="3.40.50.970:FF:000129">
    <property type="entry name" value="Transketolase"/>
    <property type="match status" value="1"/>
</dbReference>
<protein>
    <submittedName>
        <fullName evidence="5">Transketolase, central region</fullName>
    </submittedName>
</protein>
<dbReference type="InterPro" id="IPR033248">
    <property type="entry name" value="Transketolase_C"/>
</dbReference>
<reference evidence="5" key="1">
    <citation type="journal article" date="2015" name="Nature">
        <title>rRNA introns, odd ribosomes, and small enigmatic genomes across a large radiation of phyla.</title>
        <authorList>
            <person name="Brown C.T."/>
            <person name="Hug L.A."/>
            <person name="Thomas B.C."/>
            <person name="Sharon I."/>
            <person name="Castelle C.J."/>
            <person name="Singh A."/>
            <person name="Wilkins M.J."/>
            <person name="Williams K.H."/>
            <person name="Banfield J.F."/>
        </authorList>
    </citation>
    <scope>NUCLEOTIDE SEQUENCE [LARGE SCALE GENOMIC DNA]</scope>
</reference>
<dbReference type="CDD" id="cd07033">
    <property type="entry name" value="TPP_PYR_DXS_TK_like"/>
    <property type="match status" value="1"/>
</dbReference>
<dbReference type="AlphaFoldDB" id="A0A0G1YSW5"/>
<dbReference type="InterPro" id="IPR005475">
    <property type="entry name" value="Transketolase-like_Pyr-bd"/>
</dbReference>
<dbReference type="InterPro" id="IPR029061">
    <property type="entry name" value="THDP-binding"/>
</dbReference>
<dbReference type="Gene3D" id="3.40.50.920">
    <property type="match status" value="1"/>
</dbReference>
<dbReference type="InterPro" id="IPR051157">
    <property type="entry name" value="PDH/Transketolase"/>
</dbReference>
<dbReference type="Pfam" id="PF02779">
    <property type="entry name" value="Transket_pyr"/>
    <property type="match status" value="1"/>
</dbReference>
<dbReference type="PATRIC" id="fig|1618669.3.peg.42"/>
<comment type="caution">
    <text evidence="5">The sequence shown here is derived from an EMBL/GenBank/DDBJ whole genome shotgun (WGS) entry which is preliminary data.</text>
</comment>
<evidence type="ECO:0000259" key="4">
    <source>
        <dbReference type="SMART" id="SM00861"/>
    </source>
</evidence>